<evidence type="ECO:0000256" key="1">
    <source>
        <dbReference type="SAM" id="MobiDB-lite"/>
    </source>
</evidence>
<feature type="compositionally biased region" description="Polar residues" evidence="1">
    <location>
        <begin position="34"/>
        <end position="52"/>
    </location>
</feature>
<reference evidence="2" key="1">
    <citation type="submission" date="2022-07" db="EMBL/GenBank/DDBJ databases">
        <title>The genome of Lyophyllum shimeji provides insight into the initial evolution of ectomycorrhizal fungal genome.</title>
        <authorList>
            <person name="Kobayashi Y."/>
            <person name="Shibata T."/>
            <person name="Hirakawa H."/>
            <person name="Shigenobu S."/>
            <person name="Nishiyama T."/>
            <person name="Yamada A."/>
            <person name="Hasebe M."/>
            <person name="Kawaguchi M."/>
        </authorList>
    </citation>
    <scope>NUCLEOTIDE SEQUENCE</scope>
    <source>
        <strain evidence="2">AT787</strain>
    </source>
</reference>
<dbReference type="OrthoDB" id="2989558at2759"/>
<feature type="region of interest" description="Disordered" evidence="1">
    <location>
        <begin position="27"/>
        <end position="56"/>
    </location>
</feature>
<dbReference type="AlphaFoldDB" id="A0A9P3UX70"/>
<evidence type="ECO:0000313" key="2">
    <source>
        <dbReference type="EMBL" id="GLB45836.1"/>
    </source>
</evidence>
<keyword evidence="3" id="KW-1185">Reference proteome</keyword>
<accession>A0A9P3UX70</accession>
<organism evidence="2 3">
    <name type="scientific">Lyophyllum shimeji</name>
    <name type="common">Hon-shimeji</name>
    <name type="synonym">Tricholoma shimeji</name>
    <dbReference type="NCBI Taxonomy" id="47721"/>
    <lineage>
        <taxon>Eukaryota</taxon>
        <taxon>Fungi</taxon>
        <taxon>Dikarya</taxon>
        <taxon>Basidiomycota</taxon>
        <taxon>Agaricomycotina</taxon>
        <taxon>Agaricomycetes</taxon>
        <taxon>Agaricomycetidae</taxon>
        <taxon>Agaricales</taxon>
        <taxon>Tricholomatineae</taxon>
        <taxon>Lyophyllaceae</taxon>
        <taxon>Lyophyllum</taxon>
    </lineage>
</organism>
<name>A0A9P3UX70_LYOSH</name>
<sequence>MSNPNPPRPPSPTLNIRFGDIGSTYTGGSFGTTQPLTSSTTSGGNPSATQVKYRQWRPSPLSRPSFMDAYFDNGGNILNCSVRVRRDRSVAYTLSTTKELKGRKVKLLRDEDPCSSSSRGKSECVGFISWREKAVGVFGQRRRVREVRRWRWGWGGASR</sequence>
<evidence type="ECO:0000313" key="3">
    <source>
        <dbReference type="Proteomes" id="UP001063166"/>
    </source>
</evidence>
<proteinExistence type="predicted"/>
<gene>
    <name evidence="2" type="ORF">LshimejAT787_3200070</name>
</gene>
<protein>
    <submittedName>
        <fullName evidence="2">Uncharacterized protein</fullName>
    </submittedName>
</protein>
<dbReference type="EMBL" id="BRPK01000032">
    <property type="protein sequence ID" value="GLB45836.1"/>
    <property type="molecule type" value="Genomic_DNA"/>
</dbReference>
<dbReference type="Proteomes" id="UP001063166">
    <property type="component" value="Unassembled WGS sequence"/>
</dbReference>
<comment type="caution">
    <text evidence="2">The sequence shown here is derived from an EMBL/GenBank/DDBJ whole genome shotgun (WGS) entry which is preliminary data.</text>
</comment>